<evidence type="ECO:0000313" key="3">
    <source>
        <dbReference type="Proteomes" id="UP000619265"/>
    </source>
</evidence>
<dbReference type="InterPro" id="IPR043502">
    <property type="entry name" value="DNA/RNA_pol_sf"/>
</dbReference>
<name>A0A833X4W3_JUGRE</name>
<dbReference type="Gene3D" id="3.30.420.10">
    <property type="entry name" value="Ribonuclease H-like superfamily/Ribonuclease H"/>
    <property type="match status" value="1"/>
</dbReference>
<feature type="domain" description="Reverse transcriptase Ty1/copia-type" evidence="1">
    <location>
        <begin position="3"/>
        <end position="145"/>
    </location>
</feature>
<dbReference type="PANTHER" id="PTHR11439">
    <property type="entry name" value="GAG-POL-RELATED RETROTRANSPOSON"/>
    <property type="match status" value="1"/>
</dbReference>
<dbReference type="InterPro" id="IPR013103">
    <property type="entry name" value="RVT_2"/>
</dbReference>
<sequence length="417" mass="47027">MELPLGLAVKGENKVCKLLKSLYGLKQASRQWFAKLSTALLDYGFTQGNSDCSLFIKKSESSFIALLIYVDDVLLASDSLLEIELLKTFLHDKFTIKDLGELKYFLGLEVARSKNGISICQRKYALDILQDTGVLGAKPAAFPMESNLKLTATDSDLYEDPSTYRRMVGRLLYLTITRPDLAYSVQVLSQFLAKPAVSHYQATIRVLRYLKATPRQGLFFPSSSELQLKAFSDSDWAGCVDTRRSVTGFAIFLGNSLISWKSKKQATISRSSAEAEYRALASTTCEIQWLLYALQDLNINHQQPTLLYTDSKSALSIATNPVQHERTKHIQIYCHLVREKLQQNIIKLFHIPSRLQLADIFTKPKGSLPFHHTLRKMNILNIHVHLEGGCWSIASQIEKMELQSKEARVKVGKDVKS</sequence>
<protein>
    <recommendedName>
        <fullName evidence="1">Reverse transcriptase Ty1/copia-type domain-containing protein</fullName>
    </recommendedName>
</protein>
<dbReference type="AlphaFoldDB" id="A0A833X4W3"/>
<dbReference type="CDD" id="cd09272">
    <property type="entry name" value="RNase_HI_RT_Ty1"/>
    <property type="match status" value="1"/>
</dbReference>
<organism evidence="2 3">
    <name type="scientific">Juglans regia</name>
    <name type="common">English walnut</name>
    <dbReference type="NCBI Taxonomy" id="51240"/>
    <lineage>
        <taxon>Eukaryota</taxon>
        <taxon>Viridiplantae</taxon>
        <taxon>Streptophyta</taxon>
        <taxon>Embryophyta</taxon>
        <taxon>Tracheophyta</taxon>
        <taxon>Spermatophyta</taxon>
        <taxon>Magnoliopsida</taxon>
        <taxon>eudicotyledons</taxon>
        <taxon>Gunneridae</taxon>
        <taxon>Pentapetalae</taxon>
        <taxon>rosids</taxon>
        <taxon>fabids</taxon>
        <taxon>Fagales</taxon>
        <taxon>Juglandaceae</taxon>
        <taxon>Juglans</taxon>
    </lineage>
</organism>
<proteinExistence type="predicted"/>
<dbReference type="SUPFAM" id="SSF56672">
    <property type="entry name" value="DNA/RNA polymerases"/>
    <property type="match status" value="1"/>
</dbReference>
<gene>
    <name evidence="2" type="ORF">F2P56_019705</name>
</gene>
<dbReference type="Pfam" id="PF07727">
    <property type="entry name" value="RVT_2"/>
    <property type="match status" value="1"/>
</dbReference>
<dbReference type="GO" id="GO:0003676">
    <property type="term" value="F:nucleic acid binding"/>
    <property type="evidence" value="ECO:0007669"/>
    <property type="project" value="InterPro"/>
</dbReference>
<dbReference type="Gramene" id="Jr09_02300_p1">
    <property type="protein sequence ID" value="cds.Jr09_02300_p1"/>
    <property type="gene ID" value="Jr09_02300"/>
</dbReference>
<accession>A0A833X4W3</accession>
<dbReference type="Proteomes" id="UP000619265">
    <property type="component" value="Unassembled WGS sequence"/>
</dbReference>
<reference evidence="2" key="2">
    <citation type="submission" date="2020-03" db="EMBL/GenBank/DDBJ databases">
        <title>Walnut 2.0.</title>
        <authorList>
            <person name="Marrano A."/>
            <person name="Britton M."/>
            <person name="Zimin A.V."/>
            <person name="Zaini P.A."/>
            <person name="Workman R."/>
            <person name="Puiu D."/>
            <person name="Bianco L."/>
            <person name="Allen B.J."/>
            <person name="Troggio M."/>
            <person name="Leslie C.A."/>
            <person name="Timp W."/>
            <person name="Dendekar A."/>
            <person name="Salzberg S.L."/>
            <person name="Neale D.B."/>
        </authorList>
    </citation>
    <scope>NUCLEOTIDE SEQUENCE</scope>
    <source>
        <tissue evidence="2">Leaves</tissue>
    </source>
</reference>
<dbReference type="PANTHER" id="PTHR11439:SF498">
    <property type="entry name" value="DNAK FAMILY PROTEIN"/>
    <property type="match status" value="1"/>
</dbReference>
<dbReference type="InterPro" id="IPR036397">
    <property type="entry name" value="RNaseH_sf"/>
</dbReference>
<reference evidence="2" key="1">
    <citation type="submission" date="2015-10" db="EMBL/GenBank/DDBJ databases">
        <authorList>
            <person name="Martinez-Garcia P.J."/>
            <person name="Crepeau M.W."/>
            <person name="Puiu D."/>
            <person name="Gonzalez-Ibeas D."/>
            <person name="Whalen J."/>
            <person name="Stevens K."/>
            <person name="Paul R."/>
            <person name="Butterfield T."/>
            <person name="Britton M."/>
            <person name="Reagan R."/>
            <person name="Chakraborty S."/>
            <person name="Walawage S.L."/>
            <person name="Vasquez-Gross H.A."/>
            <person name="Cardeno C."/>
            <person name="Famula R."/>
            <person name="Pratt K."/>
            <person name="Kuruganti S."/>
            <person name="Aradhya M.K."/>
            <person name="Leslie C.A."/>
            <person name="Dandekar A.M."/>
            <person name="Salzberg S.L."/>
            <person name="Wegrzyn J.L."/>
            <person name="Langley C.H."/>
            <person name="Neale D.B."/>
        </authorList>
    </citation>
    <scope>NUCLEOTIDE SEQUENCE</scope>
    <source>
        <tissue evidence="2">Leaves</tissue>
    </source>
</reference>
<evidence type="ECO:0000259" key="1">
    <source>
        <dbReference type="Pfam" id="PF07727"/>
    </source>
</evidence>
<comment type="caution">
    <text evidence="2">The sequence shown here is derived from an EMBL/GenBank/DDBJ whole genome shotgun (WGS) entry which is preliminary data.</text>
</comment>
<evidence type="ECO:0000313" key="2">
    <source>
        <dbReference type="EMBL" id="KAF5459787.1"/>
    </source>
</evidence>
<dbReference type="EMBL" id="LIHL02000009">
    <property type="protein sequence ID" value="KAF5459787.1"/>
    <property type="molecule type" value="Genomic_DNA"/>
</dbReference>